<evidence type="ECO:0000313" key="4">
    <source>
        <dbReference type="Proteomes" id="UP000091857"/>
    </source>
</evidence>
<dbReference type="Pfam" id="PF03181">
    <property type="entry name" value="BURP"/>
    <property type="match status" value="1"/>
</dbReference>
<feature type="chain" id="PRO_5012406538" description="BURP domain-containing protein" evidence="1">
    <location>
        <begin position="27"/>
        <end position="294"/>
    </location>
</feature>
<evidence type="ECO:0000256" key="1">
    <source>
        <dbReference type="SAM" id="SignalP"/>
    </source>
</evidence>
<feature type="domain" description="BURP" evidence="2">
    <location>
        <begin position="72"/>
        <end position="289"/>
    </location>
</feature>
<accession>A0A2C9V3G0</accession>
<dbReference type="STRING" id="3983.A0A2C9V3G0"/>
<gene>
    <name evidence="3" type="ORF">MANES_10G047800v8</name>
</gene>
<dbReference type="EMBL" id="CM004396">
    <property type="protein sequence ID" value="OAY38856.1"/>
    <property type="molecule type" value="Genomic_DNA"/>
</dbReference>
<dbReference type="AlphaFoldDB" id="A0A2C9V3G0"/>
<keyword evidence="4" id="KW-1185">Reference proteome</keyword>
<feature type="signal peptide" evidence="1">
    <location>
        <begin position="1"/>
        <end position="26"/>
    </location>
</feature>
<dbReference type="PROSITE" id="PS51277">
    <property type="entry name" value="BURP"/>
    <property type="match status" value="1"/>
</dbReference>
<evidence type="ECO:0000313" key="3">
    <source>
        <dbReference type="EMBL" id="OAY38856.1"/>
    </source>
</evidence>
<dbReference type="InterPro" id="IPR044816">
    <property type="entry name" value="BURP"/>
</dbReference>
<dbReference type="SMART" id="SM01045">
    <property type="entry name" value="BURP"/>
    <property type="match status" value="1"/>
</dbReference>
<dbReference type="OrthoDB" id="1909293at2759"/>
<keyword evidence="1" id="KW-0732">Signal</keyword>
<organism evidence="3 4">
    <name type="scientific">Manihot esculenta</name>
    <name type="common">Cassava</name>
    <name type="synonym">Jatropha manihot</name>
    <dbReference type="NCBI Taxonomy" id="3983"/>
    <lineage>
        <taxon>Eukaryota</taxon>
        <taxon>Viridiplantae</taxon>
        <taxon>Streptophyta</taxon>
        <taxon>Embryophyta</taxon>
        <taxon>Tracheophyta</taxon>
        <taxon>Spermatophyta</taxon>
        <taxon>Magnoliopsida</taxon>
        <taxon>eudicotyledons</taxon>
        <taxon>Gunneridae</taxon>
        <taxon>Pentapetalae</taxon>
        <taxon>rosids</taxon>
        <taxon>fabids</taxon>
        <taxon>Malpighiales</taxon>
        <taxon>Euphorbiaceae</taxon>
        <taxon>Crotonoideae</taxon>
        <taxon>Manihoteae</taxon>
        <taxon>Manihot</taxon>
    </lineage>
</organism>
<sequence length="294" mass="33152">MIGFKFAWEIFLLHLLLLLCAHGSHGEAKEMMNGVLRLHSMDVEDGAPDKTMHRDHHVHANMDHMDPSWMVFFTVNDLKIGKKMPVYFPKKDSSSSPPLLSRDEANSIPFSSQDLPYLLRFFSFSPSSPQAKAMEHTLRECEIKPINGETKICATSLESMLDFARETFGLETQFKVISTTHLTKLSTLLDNYTILEEPKEIPVPKMVACHTMPYPYKVFYCHSQKTENKVFVVSLGGENGGRVEGVAVCHMDTSQWSSNHASFRVLGIEPGTSPVCHFFRGDNLVYVPVMPLNA</sequence>
<dbReference type="Proteomes" id="UP000091857">
    <property type="component" value="Chromosome 10"/>
</dbReference>
<dbReference type="PANTHER" id="PTHR31236:SF32">
    <property type="entry name" value="BURP DOMAIN PROTEIN USPL1-LIKE"/>
    <property type="match status" value="1"/>
</dbReference>
<evidence type="ECO:0000259" key="2">
    <source>
        <dbReference type="PROSITE" id="PS51277"/>
    </source>
</evidence>
<protein>
    <recommendedName>
        <fullName evidence="2">BURP domain-containing protein</fullName>
    </recommendedName>
</protein>
<name>A0A2C9V3G0_MANES</name>
<dbReference type="Gramene" id="Manes.10G047800.1.v8.1">
    <property type="protein sequence ID" value="Manes.10G047800.1.v8.1.CDS"/>
    <property type="gene ID" value="Manes.10G047800.v8.1"/>
</dbReference>
<comment type="caution">
    <text evidence="3">The sequence shown here is derived from an EMBL/GenBank/DDBJ whole genome shotgun (WGS) entry which is preliminary data.</text>
</comment>
<proteinExistence type="predicted"/>
<dbReference type="InterPro" id="IPR004873">
    <property type="entry name" value="BURP_dom"/>
</dbReference>
<reference evidence="4" key="1">
    <citation type="journal article" date="2016" name="Nat. Biotechnol.">
        <title>Sequencing wild and cultivated cassava and related species reveals extensive interspecific hybridization and genetic diversity.</title>
        <authorList>
            <person name="Bredeson J.V."/>
            <person name="Lyons J.B."/>
            <person name="Prochnik S.E."/>
            <person name="Wu G.A."/>
            <person name="Ha C.M."/>
            <person name="Edsinger-Gonzales E."/>
            <person name="Grimwood J."/>
            <person name="Schmutz J."/>
            <person name="Rabbi I.Y."/>
            <person name="Egesi C."/>
            <person name="Nauluvula P."/>
            <person name="Lebot V."/>
            <person name="Ndunguru J."/>
            <person name="Mkamilo G."/>
            <person name="Bart R.S."/>
            <person name="Setter T.L."/>
            <person name="Gleadow R.M."/>
            <person name="Kulakow P."/>
            <person name="Ferguson M.E."/>
            <person name="Rounsley S."/>
            <person name="Rokhsar D.S."/>
        </authorList>
    </citation>
    <scope>NUCLEOTIDE SEQUENCE [LARGE SCALE GENOMIC DNA]</scope>
    <source>
        <strain evidence="4">cv. AM560-2</strain>
    </source>
</reference>
<dbReference type="PANTHER" id="PTHR31236">
    <property type="entry name" value="BURP DOMAIN PROTEIN USPL1-LIKE"/>
    <property type="match status" value="1"/>
</dbReference>